<dbReference type="Pfam" id="PF13931">
    <property type="entry name" value="Microtub_bind"/>
    <property type="match status" value="1"/>
</dbReference>
<feature type="compositionally biased region" description="Pro residues" evidence="16">
    <location>
        <begin position="1142"/>
        <end position="1153"/>
    </location>
</feature>
<dbReference type="GO" id="GO:0005634">
    <property type="term" value="C:nucleus"/>
    <property type="evidence" value="ECO:0007669"/>
    <property type="project" value="TreeGrafter"/>
</dbReference>
<dbReference type="SMART" id="SM00129">
    <property type="entry name" value="KISc"/>
    <property type="match status" value="1"/>
</dbReference>
<evidence type="ECO:0000256" key="11">
    <source>
        <dbReference type="ARBA" id="ARBA00023212"/>
    </source>
</evidence>
<dbReference type="GO" id="GO:0008017">
    <property type="term" value="F:microtubule binding"/>
    <property type="evidence" value="ECO:0007669"/>
    <property type="project" value="InterPro"/>
</dbReference>
<dbReference type="InterPro" id="IPR036961">
    <property type="entry name" value="Kinesin_motor_dom_sf"/>
</dbReference>
<feature type="region of interest" description="Disordered" evidence="16">
    <location>
        <begin position="1"/>
        <end position="75"/>
    </location>
</feature>
<organism evidence="18 19">
    <name type="scientific">Ceriporiopsis subvermispora (strain B)</name>
    <name type="common">White-rot fungus</name>
    <name type="synonym">Gelatoporia subvermispora</name>
    <dbReference type="NCBI Taxonomy" id="914234"/>
    <lineage>
        <taxon>Eukaryota</taxon>
        <taxon>Fungi</taxon>
        <taxon>Dikarya</taxon>
        <taxon>Basidiomycota</taxon>
        <taxon>Agaricomycotina</taxon>
        <taxon>Agaricomycetes</taxon>
        <taxon>Polyporales</taxon>
        <taxon>Gelatoporiaceae</taxon>
        <taxon>Gelatoporia</taxon>
    </lineage>
</organism>
<evidence type="ECO:0000256" key="5">
    <source>
        <dbReference type="ARBA" id="ARBA00022701"/>
    </source>
</evidence>
<evidence type="ECO:0000313" key="19">
    <source>
        <dbReference type="Proteomes" id="UP000016930"/>
    </source>
</evidence>
<dbReference type="AlphaFoldDB" id="M2R1L5"/>
<dbReference type="EMBL" id="KB445795">
    <property type="protein sequence ID" value="EMD38405.1"/>
    <property type="molecule type" value="Genomic_DNA"/>
</dbReference>
<dbReference type="GO" id="GO:0051301">
    <property type="term" value="P:cell division"/>
    <property type="evidence" value="ECO:0007669"/>
    <property type="project" value="UniProtKB-KW"/>
</dbReference>
<evidence type="ECO:0000256" key="12">
    <source>
        <dbReference type="ARBA" id="ARBA00023306"/>
    </source>
</evidence>
<dbReference type="InterPro" id="IPR001752">
    <property type="entry name" value="Kinesin_motor_dom"/>
</dbReference>
<dbReference type="STRING" id="914234.M2R1L5"/>
<dbReference type="FunFam" id="3.40.850.10:FF:000051">
    <property type="entry name" value="Kinesin-like protein bimC"/>
    <property type="match status" value="1"/>
</dbReference>
<feature type="region of interest" description="Disordered" evidence="16">
    <location>
        <begin position="1018"/>
        <end position="1040"/>
    </location>
</feature>
<dbReference type="InterPro" id="IPR025901">
    <property type="entry name" value="Kinesin-assoc_MT-bd_dom"/>
</dbReference>
<evidence type="ECO:0000256" key="3">
    <source>
        <dbReference type="ARBA" id="ARBA00022553"/>
    </source>
</evidence>
<evidence type="ECO:0000256" key="6">
    <source>
        <dbReference type="ARBA" id="ARBA00022741"/>
    </source>
</evidence>
<evidence type="ECO:0000256" key="14">
    <source>
        <dbReference type="PROSITE-ProRule" id="PRU00283"/>
    </source>
</evidence>
<dbReference type="CDD" id="cd01364">
    <property type="entry name" value="KISc_BimC_Eg5"/>
    <property type="match status" value="1"/>
</dbReference>
<feature type="compositionally biased region" description="Polar residues" evidence="16">
    <location>
        <begin position="1163"/>
        <end position="1181"/>
    </location>
</feature>
<evidence type="ECO:0000256" key="15">
    <source>
        <dbReference type="SAM" id="Coils"/>
    </source>
</evidence>
<dbReference type="HOGENOM" id="CLU_001485_33_2_1"/>
<keyword evidence="7" id="KW-0498">Mitosis</keyword>
<keyword evidence="5" id="KW-0493">Microtubule</keyword>
<keyword evidence="6 14" id="KW-0547">Nucleotide-binding</keyword>
<dbReference type="OrthoDB" id="3176171at2759"/>
<feature type="coiled-coil region" evidence="15">
    <location>
        <begin position="791"/>
        <end position="822"/>
    </location>
</feature>
<evidence type="ECO:0000256" key="2">
    <source>
        <dbReference type="ARBA" id="ARBA00022490"/>
    </source>
</evidence>
<dbReference type="PANTHER" id="PTHR47970">
    <property type="entry name" value="KINESIN-LIKE PROTEIN KIF11"/>
    <property type="match status" value="1"/>
</dbReference>
<dbReference type="GO" id="GO:0007018">
    <property type="term" value="P:microtubule-based movement"/>
    <property type="evidence" value="ECO:0007669"/>
    <property type="project" value="InterPro"/>
</dbReference>
<keyword evidence="19" id="KW-1185">Reference proteome</keyword>
<dbReference type="Gene3D" id="3.40.850.10">
    <property type="entry name" value="Kinesin motor domain"/>
    <property type="match status" value="1"/>
</dbReference>
<keyword evidence="3" id="KW-0597">Phosphoprotein</keyword>
<feature type="compositionally biased region" description="Low complexity" evidence="16">
    <location>
        <begin position="1111"/>
        <end position="1141"/>
    </location>
</feature>
<keyword evidence="11" id="KW-0206">Cytoskeleton</keyword>
<dbReference type="SUPFAM" id="SSF52540">
    <property type="entry name" value="P-loop containing nucleoside triphosphate hydrolases"/>
    <property type="match status" value="1"/>
</dbReference>
<dbReference type="InterPro" id="IPR047149">
    <property type="entry name" value="KIF11-like"/>
</dbReference>
<evidence type="ECO:0000256" key="8">
    <source>
        <dbReference type="ARBA" id="ARBA00022840"/>
    </source>
</evidence>
<evidence type="ECO:0000256" key="1">
    <source>
        <dbReference type="ARBA" id="ARBA00004245"/>
    </source>
</evidence>
<dbReference type="Proteomes" id="UP000016930">
    <property type="component" value="Unassembled WGS sequence"/>
</dbReference>
<dbReference type="GO" id="GO:0005524">
    <property type="term" value="F:ATP binding"/>
    <property type="evidence" value="ECO:0007669"/>
    <property type="project" value="UniProtKB-UniRule"/>
</dbReference>
<dbReference type="InterPro" id="IPR027417">
    <property type="entry name" value="P-loop_NTPase"/>
</dbReference>
<comment type="subcellular location">
    <subcellularLocation>
        <location evidence="1">Cytoplasm</location>
        <location evidence="1">Cytoskeleton</location>
    </subcellularLocation>
</comment>
<evidence type="ECO:0000256" key="9">
    <source>
        <dbReference type="ARBA" id="ARBA00023054"/>
    </source>
</evidence>
<dbReference type="PANTHER" id="PTHR47970:SF12">
    <property type="entry name" value="KINESIN FAMILY MEMBER 11"/>
    <property type="match status" value="1"/>
</dbReference>
<feature type="domain" description="Kinesin motor" evidence="17">
    <location>
        <begin position="79"/>
        <end position="442"/>
    </location>
</feature>
<dbReference type="PROSITE" id="PS50067">
    <property type="entry name" value="KINESIN_MOTOR_2"/>
    <property type="match status" value="1"/>
</dbReference>
<dbReference type="GO" id="GO:0072686">
    <property type="term" value="C:mitotic spindle"/>
    <property type="evidence" value="ECO:0007669"/>
    <property type="project" value="TreeGrafter"/>
</dbReference>
<evidence type="ECO:0000313" key="18">
    <source>
        <dbReference type="EMBL" id="EMD38405.1"/>
    </source>
</evidence>
<keyword evidence="12" id="KW-0131">Cell cycle</keyword>
<evidence type="ECO:0000256" key="16">
    <source>
        <dbReference type="SAM" id="MobiDB-lite"/>
    </source>
</evidence>
<sequence>MMATRRTATSRSRQNVNPMPPPSARTSRPPSVLTKSNSSQRSELITRVEEATEPGPSSQNHKTTKTHLSHQSQEDVETNIQVVIRCRRRSEREMQENSPIIVTTTGAKGKDITIETAAPVSSLGLVTLPPTRTYPFDMVFGPEADQAMIYHDVVNPMLDEVLMGYNCTLFAYGQTGTGKTYTMQGDLSTTPMGNPSAQAGMIPRVLFRLFHQLESSGADYSVKISFVELYNEELRDLLAPELAAPIGSLQPMGMGASKENSGQGSLKIFDDATKKGVFIQGLEESCVKDATDALALLVKGSQRRQIAATKFNDHSSRSHSVFSITVHTKETSSVGDDLLKVGKLNLVDLAGSENIGRSGAENKRAREAGMINQSLLTLGRVINALVDRSSHVPYRESKLTRLLQDSLGGHTKTCIIATISPARSNMEETLSTLDYAIRAKSIRNRPEVNQRMSRNALLKEYIAEIERLKADLLAAREKNGIFFSEESWTQMTVEKELRETEAQEAKKQIEIVEGQLRNLRDEFDQSIALLRLRDGALKDTREKLKVTEGALEVKDGQLQAVKGALEEELVVRQAYQENEGALDSVAVGLKKVAHESLGDLGRLFGKLDRTNFVQSANMQAVYKHSKAFHVETHTLSSALEAFLAQSSQHLQKLRSETSLFQAKEREALTGISERIDKQAEKMREALQIIQTRDEASTGALEDVKVAVKQLEEDTKTALAVWSEELRQRCETSCTIAESTSMAGYTGVEKAFKALGNLAETVIREAQDYIATERKSLQEARSLADNATNAEMTRLREQNALLVRLLEAEKEKTEYARDELMKRLSSLLGDFTAERDRSLQEAFSEICDSNAAAEQEMMCLGVEQGQHLDAVMAQGADWGTHLDKRGANCKDARDAGAKMLHAARTSFRDGLAEVQQSVANSVTTFSSQTLKRTRQFSATCSEGFDGASRAKRARLDATQTMATDIQSTFRHAQRGIMSTLQDVEGTSGRVLSEIANLSTATESHGDASSKSITKLHHATQSLVEEGTKEDVPTGSTPRKRTWNYSDEWELTKPRDILLKDWRQRKPASLEERDPVVYAPSVDDEIKEHPETSDGSDLDADDDLQSTPSLPRSSPISVPSLTSSTSSTSVSTPTSAHTIAPATAPTPVPAAPPPVAARKKPIHATSKSGLPTMGTLTERSTNILAGRRMRGLQR</sequence>
<dbReference type="PROSITE" id="PS00411">
    <property type="entry name" value="KINESIN_MOTOR_1"/>
    <property type="match status" value="1"/>
</dbReference>
<accession>M2R1L5</accession>
<dbReference type="InterPro" id="IPR047241">
    <property type="entry name" value="KIF11-like_kin_motor_dom"/>
</dbReference>
<evidence type="ECO:0000256" key="10">
    <source>
        <dbReference type="ARBA" id="ARBA00023175"/>
    </source>
</evidence>
<evidence type="ECO:0000259" key="17">
    <source>
        <dbReference type="PROSITE" id="PS50067"/>
    </source>
</evidence>
<dbReference type="GO" id="GO:0008574">
    <property type="term" value="F:plus-end-directed microtubule motor activity"/>
    <property type="evidence" value="ECO:0007669"/>
    <property type="project" value="TreeGrafter"/>
</dbReference>
<dbReference type="GO" id="GO:0000073">
    <property type="term" value="P:initial mitotic spindle pole body separation"/>
    <property type="evidence" value="ECO:0007669"/>
    <property type="project" value="UniProtKB-ARBA"/>
</dbReference>
<keyword evidence="9 15" id="KW-0175">Coiled coil</keyword>
<keyword evidence="10 14" id="KW-0505">Motor protein</keyword>
<keyword evidence="2" id="KW-0963">Cytoplasm</keyword>
<evidence type="ECO:0000256" key="4">
    <source>
        <dbReference type="ARBA" id="ARBA00022618"/>
    </source>
</evidence>
<comment type="similarity">
    <text evidence="13">Belongs to the TRAFAC class myosin-kinesin ATPase superfamily. Kinesin family. KIN-5/BimC subfamily.</text>
</comment>
<evidence type="ECO:0000256" key="7">
    <source>
        <dbReference type="ARBA" id="ARBA00022776"/>
    </source>
</evidence>
<feature type="compositionally biased region" description="Low complexity" evidence="16">
    <location>
        <begin position="1"/>
        <end position="13"/>
    </location>
</feature>
<feature type="coiled-coil region" evidence="15">
    <location>
        <begin position="458"/>
        <end position="522"/>
    </location>
</feature>
<dbReference type="Pfam" id="PF00225">
    <property type="entry name" value="Kinesin"/>
    <property type="match status" value="1"/>
</dbReference>
<dbReference type="PRINTS" id="PR00380">
    <property type="entry name" value="KINESINHEAVY"/>
</dbReference>
<dbReference type="GO" id="GO:0005876">
    <property type="term" value="C:spindle microtubule"/>
    <property type="evidence" value="ECO:0007669"/>
    <property type="project" value="TreeGrafter"/>
</dbReference>
<gene>
    <name evidence="18" type="ORF">CERSUDRAFT_113561</name>
</gene>
<proteinExistence type="inferred from homology"/>
<evidence type="ECO:0000256" key="13">
    <source>
        <dbReference type="ARBA" id="ARBA00034704"/>
    </source>
</evidence>
<name>M2R1L5_CERS8</name>
<feature type="region of interest" description="Disordered" evidence="16">
    <location>
        <begin position="1066"/>
        <end position="1192"/>
    </location>
</feature>
<feature type="binding site" evidence="14">
    <location>
        <begin position="173"/>
        <end position="180"/>
    </location>
    <ligand>
        <name>ATP</name>
        <dbReference type="ChEBI" id="CHEBI:30616"/>
    </ligand>
</feature>
<keyword evidence="8 14" id="KW-0067">ATP-binding</keyword>
<keyword evidence="4" id="KW-0132">Cell division</keyword>
<reference evidence="18 19" key="1">
    <citation type="journal article" date="2012" name="Proc. Natl. Acad. Sci. U.S.A.">
        <title>Comparative genomics of Ceriporiopsis subvermispora and Phanerochaete chrysosporium provide insight into selective ligninolysis.</title>
        <authorList>
            <person name="Fernandez-Fueyo E."/>
            <person name="Ruiz-Duenas F.J."/>
            <person name="Ferreira P."/>
            <person name="Floudas D."/>
            <person name="Hibbett D.S."/>
            <person name="Canessa P."/>
            <person name="Larrondo L.F."/>
            <person name="James T.Y."/>
            <person name="Seelenfreund D."/>
            <person name="Lobos S."/>
            <person name="Polanco R."/>
            <person name="Tello M."/>
            <person name="Honda Y."/>
            <person name="Watanabe T."/>
            <person name="Watanabe T."/>
            <person name="Ryu J.S."/>
            <person name="Kubicek C.P."/>
            <person name="Schmoll M."/>
            <person name="Gaskell J."/>
            <person name="Hammel K.E."/>
            <person name="St John F.J."/>
            <person name="Vanden Wymelenberg A."/>
            <person name="Sabat G."/>
            <person name="Splinter BonDurant S."/>
            <person name="Syed K."/>
            <person name="Yadav J.S."/>
            <person name="Doddapaneni H."/>
            <person name="Subramanian V."/>
            <person name="Lavin J.L."/>
            <person name="Oguiza J.A."/>
            <person name="Perez G."/>
            <person name="Pisabarro A.G."/>
            <person name="Ramirez L."/>
            <person name="Santoyo F."/>
            <person name="Master E."/>
            <person name="Coutinho P.M."/>
            <person name="Henrissat B."/>
            <person name="Lombard V."/>
            <person name="Magnuson J.K."/>
            <person name="Kuees U."/>
            <person name="Hori C."/>
            <person name="Igarashi K."/>
            <person name="Samejima M."/>
            <person name="Held B.W."/>
            <person name="Barry K.W."/>
            <person name="LaButti K.M."/>
            <person name="Lapidus A."/>
            <person name="Lindquist E.A."/>
            <person name="Lucas S.M."/>
            <person name="Riley R."/>
            <person name="Salamov A.A."/>
            <person name="Hoffmeister D."/>
            <person name="Schwenk D."/>
            <person name="Hadar Y."/>
            <person name="Yarden O."/>
            <person name="de Vries R.P."/>
            <person name="Wiebenga A."/>
            <person name="Stenlid J."/>
            <person name="Eastwood D."/>
            <person name="Grigoriev I.V."/>
            <person name="Berka R.M."/>
            <person name="Blanchette R.A."/>
            <person name="Kersten P."/>
            <person name="Martinez A.T."/>
            <person name="Vicuna R."/>
            <person name="Cullen D."/>
        </authorList>
    </citation>
    <scope>NUCLEOTIDE SEQUENCE [LARGE SCALE GENOMIC DNA]</scope>
    <source>
        <strain evidence="18 19">B</strain>
    </source>
</reference>
<dbReference type="InterPro" id="IPR019821">
    <property type="entry name" value="Kinesin_motor_CS"/>
</dbReference>
<feature type="compositionally biased region" description="Acidic residues" evidence="16">
    <location>
        <begin position="1092"/>
        <end position="1102"/>
    </location>
</feature>
<protein>
    <recommendedName>
        <fullName evidence="17">Kinesin motor domain-containing protein</fullName>
    </recommendedName>
</protein>
<feature type="compositionally biased region" description="Polar residues" evidence="16">
    <location>
        <begin position="33"/>
        <end position="43"/>
    </location>
</feature>